<gene>
    <name evidence="2" type="ORF">GSLYS_00007962001</name>
</gene>
<dbReference type="Proteomes" id="UP001497497">
    <property type="component" value="Unassembled WGS sequence"/>
</dbReference>
<dbReference type="EMBL" id="CAXITT010000158">
    <property type="protein sequence ID" value="CAL1534002.1"/>
    <property type="molecule type" value="Genomic_DNA"/>
</dbReference>
<evidence type="ECO:0000256" key="1">
    <source>
        <dbReference type="SAM" id="MobiDB-lite"/>
    </source>
</evidence>
<protein>
    <submittedName>
        <fullName evidence="2">Uncharacterized protein</fullName>
    </submittedName>
</protein>
<dbReference type="AlphaFoldDB" id="A0AAV2HKI8"/>
<evidence type="ECO:0000313" key="2">
    <source>
        <dbReference type="EMBL" id="CAL1534002.1"/>
    </source>
</evidence>
<evidence type="ECO:0000313" key="3">
    <source>
        <dbReference type="Proteomes" id="UP001497497"/>
    </source>
</evidence>
<proteinExistence type="predicted"/>
<reference evidence="2 3" key="1">
    <citation type="submission" date="2024-04" db="EMBL/GenBank/DDBJ databases">
        <authorList>
            <consortium name="Genoscope - CEA"/>
            <person name="William W."/>
        </authorList>
    </citation>
    <scope>NUCLEOTIDE SEQUENCE [LARGE SCALE GENOMIC DNA]</scope>
</reference>
<accession>A0AAV2HKI8</accession>
<keyword evidence="3" id="KW-1185">Reference proteome</keyword>
<sequence length="104" mass="11388">GKPLQSEKQLTGMENKRPIIELTSGEKHPQRVNLFSTVHKPALTGSSAVKEAMIRSRNGQTVGSLSEPVLYKVHKTQSDSKHNLGTQPLVPSAERRSASLAFKK</sequence>
<comment type="caution">
    <text evidence="2">The sequence shown here is derived from an EMBL/GenBank/DDBJ whole genome shotgun (WGS) entry which is preliminary data.</text>
</comment>
<feature type="region of interest" description="Disordered" evidence="1">
    <location>
        <begin position="75"/>
        <end position="104"/>
    </location>
</feature>
<feature type="non-terminal residue" evidence="2">
    <location>
        <position position="104"/>
    </location>
</feature>
<feature type="non-terminal residue" evidence="2">
    <location>
        <position position="1"/>
    </location>
</feature>
<name>A0AAV2HKI8_LYMST</name>
<organism evidence="2 3">
    <name type="scientific">Lymnaea stagnalis</name>
    <name type="common">Great pond snail</name>
    <name type="synonym">Helix stagnalis</name>
    <dbReference type="NCBI Taxonomy" id="6523"/>
    <lineage>
        <taxon>Eukaryota</taxon>
        <taxon>Metazoa</taxon>
        <taxon>Spiralia</taxon>
        <taxon>Lophotrochozoa</taxon>
        <taxon>Mollusca</taxon>
        <taxon>Gastropoda</taxon>
        <taxon>Heterobranchia</taxon>
        <taxon>Euthyneura</taxon>
        <taxon>Panpulmonata</taxon>
        <taxon>Hygrophila</taxon>
        <taxon>Lymnaeoidea</taxon>
        <taxon>Lymnaeidae</taxon>
        <taxon>Lymnaea</taxon>
    </lineage>
</organism>